<dbReference type="Proteomes" id="UP000500767">
    <property type="component" value="Chromosome"/>
</dbReference>
<dbReference type="InterPro" id="IPR023187">
    <property type="entry name" value="Tscrpt_reg_MarR-type_CS"/>
</dbReference>
<evidence type="ECO:0000313" key="7">
    <source>
        <dbReference type="Proteomes" id="UP000500767"/>
    </source>
</evidence>
<dbReference type="SUPFAM" id="SSF46785">
    <property type="entry name" value="Winged helix' DNA-binding domain"/>
    <property type="match status" value="1"/>
</dbReference>
<keyword evidence="7" id="KW-1185">Reference proteome</keyword>
<dbReference type="GO" id="GO:0003677">
    <property type="term" value="F:DNA binding"/>
    <property type="evidence" value="ECO:0007669"/>
    <property type="project" value="UniProtKB-KW"/>
</dbReference>
<keyword evidence="2" id="KW-0238">DNA-binding</keyword>
<dbReference type="InterPro" id="IPR036388">
    <property type="entry name" value="WH-like_DNA-bd_sf"/>
</dbReference>
<sequence>MLLALAASYCFQNQETMFMSIQRGIQRMFLPDRTEQAMSLPPAAEVNIELAIKSVVRASDDEATSGPDSTSRRRDQGEGRFPINPAQIRRMLRARSLRRKSDLAFVLDWPSWDMLLDLIATKLEGQHVSVSSLCLSSGAPQSTALRKLSVLEGNGLVIRYVDGNDRRRICLTLTDEAVAIVASMVQEDMALLDPRPESPRPAARGR</sequence>
<dbReference type="AlphaFoldDB" id="A0A6M8HSU3"/>
<evidence type="ECO:0000256" key="1">
    <source>
        <dbReference type="ARBA" id="ARBA00023015"/>
    </source>
</evidence>
<dbReference type="KEGG" id="lck:HN018_15435"/>
<protein>
    <recommendedName>
        <fullName evidence="5">HTH marR-type domain-containing protein</fullName>
    </recommendedName>
</protein>
<keyword evidence="1" id="KW-0805">Transcription regulation</keyword>
<dbReference type="EMBL" id="CP053708">
    <property type="protein sequence ID" value="QKE91251.1"/>
    <property type="molecule type" value="Genomic_DNA"/>
</dbReference>
<accession>A0A6M8HSU3</accession>
<evidence type="ECO:0000256" key="2">
    <source>
        <dbReference type="ARBA" id="ARBA00023125"/>
    </source>
</evidence>
<dbReference type="Gene3D" id="1.10.10.10">
    <property type="entry name" value="Winged helix-like DNA-binding domain superfamily/Winged helix DNA-binding domain"/>
    <property type="match status" value="1"/>
</dbReference>
<dbReference type="InterPro" id="IPR000835">
    <property type="entry name" value="HTH_MarR-typ"/>
</dbReference>
<reference evidence="6 7" key="1">
    <citation type="journal article" date="2014" name="World J. Microbiol. Biotechnol.">
        <title>Biodiversity and physiological characteristics of Antarctic and Arctic lichens-associated bacteria.</title>
        <authorList>
            <person name="Lee Y.M."/>
            <person name="Kim E.H."/>
            <person name="Lee H.K."/>
            <person name="Hong S.G."/>
        </authorList>
    </citation>
    <scope>NUCLEOTIDE SEQUENCE [LARGE SCALE GENOMIC DNA]</scope>
    <source>
        <strain evidence="6 7">PAMC 26569</strain>
    </source>
</reference>
<evidence type="ECO:0000256" key="4">
    <source>
        <dbReference type="SAM" id="MobiDB-lite"/>
    </source>
</evidence>
<dbReference type="RefSeq" id="WP_171833225.1">
    <property type="nucleotide sequence ID" value="NZ_CP053708.1"/>
</dbReference>
<evidence type="ECO:0000259" key="5">
    <source>
        <dbReference type="SMART" id="SM00347"/>
    </source>
</evidence>
<dbReference type="InterPro" id="IPR036390">
    <property type="entry name" value="WH_DNA-bd_sf"/>
</dbReference>
<keyword evidence="3" id="KW-0804">Transcription</keyword>
<dbReference type="SMART" id="SM00347">
    <property type="entry name" value="HTH_MARR"/>
    <property type="match status" value="1"/>
</dbReference>
<feature type="region of interest" description="Disordered" evidence="4">
    <location>
        <begin position="59"/>
        <end position="81"/>
    </location>
</feature>
<evidence type="ECO:0000313" key="6">
    <source>
        <dbReference type="EMBL" id="QKE91251.1"/>
    </source>
</evidence>
<name>A0A6M8HSU3_9PROT</name>
<feature type="domain" description="HTH marR-type" evidence="5">
    <location>
        <begin position="100"/>
        <end position="204"/>
    </location>
</feature>
<organism evidence="6 7">
    <name type="scientific">Lichenicola cladoniae</name>
    <dbReference type="NCBI Taxonomy" id="1484109"/>
    <lineage>
        <taxon>Bacteria</taxon>
        <taxon>Pseudomonadati</taxon>
        <taxon>Pseudomonadota</taxon>
        <taxon>Alphaproteobacteria</taxon>
        <taxon>Acetobacterales</taxon>
        <taxon>Acetobacteraceae</taxon>
        <taxon>Lichenicola</taxon>
    </lineage>
</organism>
<proteinExistence type="predicted"/>
<gene>
    <name evidence="6" type="ORF">HN018_15435</name>
</gene>
<dbReference type="GO" id="GO:0003700">
    <property type="term" value="F:DNA-binding transcription factor activity"/>
    <property type="evidence" value="ECO:0007669"/>
    <property type="project" value="InterPro"/>
</dbReference>
<evidence type="ECO:0000256" key="3">
    <source>
        <dbReference type="ARBA" id="ARBA00023163"/>
    </source>
</evidence>
<dbReference type="PROSITE" id="PS01117">
    <property type="entry name" value="HTH_MARR_1"/>
    <property type="match status" value="1"/>
</dbReference>